<gene>
    <name evidence="7" type="ORF">MVEN_00246500</name>
</gene>
<evidence type="ECO:0000256" key="1">
    <source>
        <dbReference type="ARBA" id="ARBA00004123"/>
    </source>
</evidence>
<dbReference type="GO" id="GO:0003688">
    <property type="term" value="F:DNA replication origin binding"/>
    <property type="evidence" value="ECO:0007669"/>
    <property type="project" value="TreeGrafter"/>
</dbReference>
<keyword evidence="2" id="KW-0235">DNA replication</keyword>
<dbReference type="OrthoDB" id="365981at2759"/>
<dbReference type="AlphaFoldDB" id="A0A8H7DDQ0"/>
<evidence type="ECO:0000259" key="6">
    <source>
        <dbReference type="Pfam" id="PF21639"/>
    </source>
</evidence>
<feature type="domain" description="ORC5 lid" evidence="6">
    <location>
        <begin position="246"/>
        <end position="288"/>
    </location>
</feature>
<evidence type="ECO:0000256" key="2">
    <source>
        <dbReference type="ARBA" id="ARBA00022705"/>
    </source>
</evidence>
<dbReference type="PANTHER" id="PTHR12705:SF0">
    <property type="entry name" value="ORIGIN RECOGNITION COMPLEX SUBUNIT 5"/>
    <property type="match status" value="1"/>
</dbReference>
<feature type="region of interest" description="Disordered" evidence="4">
    <location>
        <begin position="348"/>
        <end position="374"/>
    </location>
</feature>
<comment type="subcellular location">
    <subcellularLocation>
        <location evidence="1">Nucleus</location>
    </subcellularLocation>
</comment>
<dbReference type="EMBL" id="JACAZI010000002">
    <property type="protein sequence ID" value="KAF7369192.1"/>
    <property type="molecule type" value="Genomic_DNA"/>
</dbReference>
<protein>
    <submittedName>
        <fullName evidence="7">Origin recognition complex subunit 5</fullName>
    </submittedName>
</protein>
<dbReference type="InterPro" id="IPR048866">
    <property type="entry name" value="ORC5_lid"/>
</dbReference>
<dbReference type="Pfam" id="PF14630">
    <property type="entry name" value="ORC5_C"/>
    <property type="match status" value="1"/>
</dbReference>
<dbReference type="Proteomes" id="UP000620124">
    <property type="component" value="Unassembled WGS sequence"/>
</dbReference>
<evidence type="ECO:0000313" key="7">
    <source>
        <dbReference type="EMBL" id="KAF7369192.1"/>
    </source>
</evidence>
<organism evidence="7 8">
    <name type="scientific">Mycena venus</name>
    <dbReference type="NCBI Taxonomy" id="2733690"/>
    <lineage>
        <taxon>Eukaryota</taxon>
        <taxon>Fungi</taxon>
        <taxon>Dikarya</taxon>
        <taxon>Basidiomycota</taxon>
        <taxon>Agaricomycotina</taxon>
        <taxon>Agaricomycetes</taxon>
        <taxon>Agaricomycetidae</taxon>
        <taxon>Agaricales</taxon>
        <taxon>Marasmiineae</taxon>
        <taxon>Mycenaceae</taxon>
        <taxon>Mycena</taxon>
    </lineage>
</organism>
<feature type="region of interest" description="Disordered" evidence="4">
    <location>
        <begin position="284"/>
        <end position="312"/>
    </location>
</feature>
<evidence type="ECO:0000256" key="3">
    <source>
        <dbReference type="ARBA" id="ARBA00023242"/>
    </source>
</evidence>
<dbReference type="PANTHER" id="PTHR12705">
    <property type="entry name" value="ORIGIN RECOGNITION COMPLEX SUBUNIT 5"/>
    <property type="match status" value="1"/>
</dbReference>
<dbReference type="InterPro" id="IPR020796">
    <property type="entry name" value="ORC5"/>
</dbReference>
<proteinExistence type="predicted"/>
<name>A0A8H7DDQ0_9AGAR</name>
<sequence length="586" mass="64968">MASEHPGYEKLVQEISSLFSGHAPPFLYINDPISPRTTAQVVNSVLSSIARSPDASCRVYHAQVNAVACFNPRILYDTVLNQLARWNVKWADGCKNWSGEGDQRWNDNLDGFFHGLKAVHSHIFRGYPTGSNKGKSKETDADLATDIGQTVIVVERAERLPEQMPDLLVPLARLAELTQLDLSVIFVSDVPWEDMRPPFGGSPDPYYVDVLPLSKEDLLRRLSSSFQASEHAAVANPYHPSLRPLYSQYLSVLLDSCSLYVQDPNELQYIAAARWPGFVKPILDAHNNQRPDPDGDVDMDGGTDDESTLKPPTEDVRMRLIRIFKPSFRAALETLYPRLNHAAHWAASNDPEPNLLSKPPRETQPLPDSGGVAVDDGRIADLPRMSKFILVAAYLASTNPQTSDVRMFGRATDEKKRKRRAYKATTKSGTAKAKYTIPGEHTDMEIARVGIYNTIIELSDIGLLRRTSAAEKLDGPSTFKCGVSSCIFQCIIDVVVNSRSKPELEQLCRVSCLATWLREGTLIRVSWCQGNVLSSSEVGIGDGLNTVEIFNEEARERYSSVDDRGISFWKTACVVSGCMVYNGTDA</sequence>
<evidence type="ECO:0000313" key="8">
    <source>
        <dbReference type="Proteomes" id="UP000620124"/>
    </source>
</evidence>
<feature type="domain" description="Origin recognition complex subunit 5 C-terminal" evidence="5">
    <location>
        <begin position="382"/>
        <end position="430"/>
    </location>
</feature>
<dbReference type="Pfam" id="PF21639">
    <property type="entry name" value="ORC5_lid"/>
    <property type="match status" value="1"/>
</dbReference>
<reference evidence="7" key="1">
    <citation type="submission" date="2020-05" db="EMBL/GenBank/DDBJ databases">
        <title>Mycena genomes resolve the evolution of fungal bioluminescence.</title>
        <authorList>
            <person name="Tsai I.J."/>
        </authorList>
    </citation>
    <scope>NUCLEOTIDE SEQUENCE</scope>
    <source>
        <strain evidence="7">CCC161011</strain>
    </source>
</reference>
<accession>A0A8H7DDQ0</accession>
<dbReference type="InterPro" id="IPR047088">
    <property type="entry name" value="ORC5_C"/>
</dbReference>
<keyword evidence="8" id="KW-1185">Reference proteome</keyword>
<feature type="compositionally biased region" description="Acidic residues" evidence="4">
    <location>
        <begin position="294"/>
        <end position="306"/>
    </location>
</feature>
<dbReference type="GO" id="GO:0005664">
    <property type="term" value="C:nuclear origin of replication recognition complex"/>
    <property type="evidence" value="ECO:0007669"/>
    <property type="project" value="TreeGrafter"/>
</dbReference>
<keyword evidence="3" id="KW-0539">Nucleus</keyword>
<comment type="caution">
    <text evidence="7">The sequence shown here is derived from an EMBL/GenBank/DDBJ whole genome shotgun (WGS) entry which is preliminary data.</text>
</comment>
<evidence type="ECO:0000259" key="5">
    <source>
        <dbReference type="Pfam" id="PF14630"/>
    </source>
</evidence>
<evidence type="ECO:0000256" key="4">
    <source>
        <dbReference type="SAM" id="MobiDB-lite"/>
    </source>
</evidence>
<dbReference type="GO" id="GO:0006270">
    <property type="term" value="P:DNA replication initiation"/>
    <property type="evidence" value="ECO:0007669"/>
    <property type="project" value="TreeGrafter"/>
</dbReference>